<dbReference type="PANTHER" id="PTHR46797:SF23">
    <property type="entry name" value="HTH-TYPE TRANSCRIPTIONAL REGULATOR SUTR"/>
    <property type="match status" value="1"/>
</dbReference>
<evidence type="ECO:0000256" key="4">
    <source>
        <dbReference type="SAM" id="MobiDB-lite"/>
    </source>
</evidence>
<dbReference type="SMART" id="SM00530">
    <property type="entry name" value="HTH_XRE"/>
    <property type="match status" value="1"/>
</dbReference>
<protein>
    <submittedName>
        <fullName evidence="6">XRE family transcriptional regulator</fullName>
    </submittedName>
</protein>
<keyword evidence="3" id="KW-0804">Transcription</keyword>
<name>A0ABV1VIK2_9ACTN</name>
<dbReference type="SUPFAM" id="SSF51182">
    <property type="entry name" value="RmlC-like cupins"/>
    <property type="match status" value="1"/>
</dbReference>
<evidence type="ECO:0000259" key="5">
    <source>
        <dbReference type="PROSITE" id="PS50943"/>
    </source>
</evidence>
<dbReference type="InterPro" id="IPR001387">
    <property type="entry name" value="Cro/C1-type_HTH"/>
</dbReference>
<evidence type="ECO:0000313" key="7">
    <source>
        <dbReference type="Proteomes" id="UP001490330"/>
    </source>
</evidence>
<evidence type="ECO:0000256" key="1">
    <source>
        <dbReference type="ARBA" id="ARBA00023015"/>
    </source>
</evidence>
<comment type="caution">
    <text evidence="6">The sequence shown here is derived from an EMBL/GenBank/DDBJ whole genome shotgun (WGS) entry which is preliminary data.</text>
</comment>
<accession>A0ABV1VIK2</accession>
<dbReference type="EMBL" id="JBEPCV010000021">
    <property type="protein sequence ID" value="MER6906317.1"/>
    <property type="molecule type" value="Genomic_DNA"/>
</dbReference>
<feature type="region of interest" description="Disordered" evidence="4">
    <location>
        <begin position="1"/>
        <end position="36"/>
    </location>
</feature>
<dbReference type="InterPro" id="IPR014710">
    <property type="entry name" value="RmlC-like_jellyroll"/>
</dbReference>
<keyword evidence="7" id="KW-1185">Reference proteome</keyword>
<evidence type="ECO:0000313" key="6">
    <source>
        <dbReference type="EMBL" id="MER6906317.1"/>
    </source>
</evidence>
<feature type="domain" description="HTH cro/C1-type" evidence="5">
    <location>
        <begin position="50"/>
        <end position="104"/>
    </location>
</feature>
<dbReference type="CDD" id="cd02209">
    <property type="entry name" value="cupin_XRE_C"/>
    <property type="match status" value="1"/>
</dbReference>
<evidence type="ECO:0000256" key="2">
    <source>
        <dbReference type="ARBA" id="ARBA00023125"/>
    </source>
</evidence>
<dbReference type="PANTHER" id="PTHR46797">
    <property type="entry name" value="HTH-TYPE TRANSCRIPTIONAL REGULATOR"/>
    <property type="match status" value="1"/>
</dbReference>
<dbReference type="Gene3D" id="1.10.260.40">
    <property type="entry name" value="lambda repressor-like DNA-binding domains"/>
    <property type="match status" value="1"/>
</dbReference>
<evidence type="ECO:0000256" key="3">
    <source>
        <dbReference type="ARBA" id="ARBA00023163"/>
    </source>
</evidence>
<reference evidence="6 7" key="1">
    <citation type="submission" date="2024-06" db="EMBL/GenBank/DDBJ databases">
        <title>The Natural Products Discovery Center: Release of the First 8490 Sequenced Strains for Exploring Actinobacteria Biosynthetic Diversity.</title>
        <authorList>
            <person name="Kalkreuter E."/>
            <person name="Kautsar S.A."/>
            <person name="Yang D."/>
            <person name="Bader C.D."/>
            <person name="Teijaro C.N."/>
            <person name="Fluegel L."/>
            <person name="Davis C.M."/>
            <person name="Simpson J.R."/>
            <person name="Lauterbach L."/>
            <person name="Steele A.D."/>
            <person name="Gui C."/>
            <person name="Meng S."/>
            <person name="Li G."/>
            <person name="Viehrig K."/>
            <person name="Ye F."/>
            <person name="Su P."/>
            <person name="Kiefer A.F."/>
            <person name="Nichols A."/>
            <person name="Cepeda A.J."/>
            <person name="Yan W."/>
            <person name="Fan B."/>
            <person name="Jiang Y."/>
            <person name="Adhikari A."/>
            <person name="Zheng C.-J."/>
            <person name="Schuster L."/>
            <person name="Cowan T.M."/>
            <person name="Smanski M.J."/>
            <person name="Chevrette M.G."/>
            <person name="De Carvalho L.P.S."/>
            <person name="Shen B."/>
        </authorList>
    </citation>
    <scope>NUCLEOTIDE SEQUENCE [LARGE SCALE GENOMIC DNA]</scope>
    <source>
        <strain evidence="6 7">NPDC000632</strain>
    </source>
</reference>
<dbReference type="PROSITE" id="PS50943">
    <property type="entry name" value="HTH_CROC1"/>
    <property type="match status" value="1"/>
</dbReference>
<dbReference type="Pfam" id="PF07883">
    <property type="entry name" value="Cupin_2"/>
    <property type="match status" value="1"/>
</dbReference>
<organism evidence="6 7">
    <name type="scientific">Streptomyces flaveolus</name>
    <dbReference type="NCBI Taxonomy" id="67297"/>
    <lineage>
        <taxon>Bacteria</taxon>
        <taxon>Bacillati</taxon>
        <taxon>Actinomycetota</taxon>
        <taxon>Actinomycetes</taxon>
        <taxon>Kitasatosporales</taxon>
        <taxon>Streptomycetaceae</taxon>
        <taxon>Streptomyces</taxon>
    </lineage>
</organism>
<dbReference type="SUPFAM" id="SSF47413">
    <property type="entry name" value="lambda repressor-like DNA-binding domains"/>
    <property type="match status" value="1"/>
</dbReference>
<keyword evidence="1" id="KW-0805">Transcription regulation</keyword>
<dbReference type="InterPro" id="IPR010982">
    <property type="entry name" value="Lambda_DNA-bd_dom_sf"/>
</dbReference>
<sequence length="219" mass="23585">MPPIPAVPAQPDETTASSPSALGPLRRAAGDTTCPAPVGDPVRDALSVNINRRRLLRGWSLRELSAATGISKAMLSQIERSQANPTLDVVSRIAAVLDTDPVDLLRRSLREPEILRADELTEPDGETAVNLLFEGHGHSRFEVYRSRLHPHAQSQVSSHGTGSVEHVMVVAGRVTLVVDGVPYELRAGDSARFDGRASHYYTTDESTAITHSIVGYPPA</sequence>
<proteinExistence type="predicted"/>
<dbReference type="Proteomes" id="UP001490330">
    <property type="component" value="Unassembled WGS sequence"/>
</dbReference>
<dbReference type="InterPro" id="IPR013096">
    <property type="entry name" value="Cupin_2"/>
</dbReference>
<dbReference type="Gene3D" id="2.60.120.10">
    <property type="entry name" value="Jelly Rolls"/>
    <property type="match status" value="1"/>
</dbReference>
<gene>
    <name evidence="6" type="ORF">ABT322_21645</name>
</gene>
<dbReference type="CDD" id="cd00093">
    <property type="entry name" value="HTH_XRE"/>
    <property type="match status" value="1"/>
</dbReference>
<dbReference type="Pfam" id="PF01381">
    <property type="entry name" value="HTH_3"/>
    <property type="match status" value="1"/>
</dbReference>
<dbReference type="InterPro" id="IPR050807">
    <property type="entry name" value="TransReg_Diox_bact_type"/>
</dbReference>
<dbReference type="InterPro" id="IPR011051">
    <property type="entry name" value="RmlC_Cupin_sf"/>
</dbReference>
<keyword evidence="2" id="KW-0238">DNA-binding</keyword>
<dbReference type="RefSeq" id="WP_350720144.1">
    <property type="nucleotide sequence ID" value="NZ_JBEPCO010000018.1"/>
</dbReference>